<proteinExistence type="predicted"/>
<dbReference type="PANTHER" id="PTHR10773">
    <property type="entry name" value="DNA-DIRECTED RNA POLYMERASES I, II, AND III SUBUNIT RPABC2"/>
    <property type="match status" value="1"/>
</dbReference>
<evidence type="ECO:0000313" key="1">
    <source>
        <dbReference type="EMBL" id="KAH9516036.1"/>
    </source>
</evidence>
<keyword evidence="2" id="KW-1185">Reference proteome</keyword>
<protein>
    <submittedName>
        <fullName evidence="1">Uncharacterized protein</fullName>
    </submittedName>
</protein>
<dbReference type="Proteomes" id="UP000790347">
    <property type="component" value="Unassembled WGS sequence"/>
</dbReference>
<reference evidence="1" key="1">
    <citation type="submission" date="2013-05" db="EMBL/GenBank/DDBJ databases">
        <authorList>
            <person name="Yim A.K.Y."/>
            <person name="Chan T.F."/>
            <person name="Ji K.M."/>
            <person name="Liu X.Y."/>
            <person name="Zhou J.W."/>
            <person name="Li R.Q."/>
            <person name="Yang K.Y."/>
            <person name="Li J."/>
            <person name="Li M."/>
            <person name="Law P.T.W."/>
            <person name="Wu Y.L."/>
            <person name="Cai Z.L."/>
            <person name="Qin H."/>
            <person name="Bao Y."/>
            <person name="Leung R.K.K."/>
            <person name="Ng P.K.S."/>
            <person name="Zou J."/>
            <person name="Zhong X.J."/>
            <person name="Ran P.X."/>
            <person name="Zhong N.S."/>
            <person name="Liu Z.G."/>
            <person name="Tsui S.K.W."/>
        </authorList>
    </citation>
    <scope>NUCLEOTIDE SEQUENCE</scope>
    <source>
        <strain evidence="1">Derf</strain>
        <tissue evidence="1">Whole organism</tissue>
    </source>
</reference>
<dbReference type="EMBL" id="ASGP02000003">
    <property type="protein sequence ID" value="KAH9516036.1"/>
    <property type="molecule type" value="Genomic_DNA"/>
</dbReference>
<dbReference type="PANTHER" id="PTHR10773:SF19">
    <property type="match status" value="1"/>
</dbReference>
<organism evidence="1 2">
    <name type="scientific">Dermatophagoides farinae</name>
    <name type="common">American house dust mite</name>
    <dbReference type="NCBI Taxonomy" id="6954"/>
    <lineage>
        <taxon>Eukaryota</taxon>
        <taxon>Metazoa</taxon>
        <taxon>Ecdysozoa</taxon>
        <taxon>Arthropoda</taxon>
        <taxon>Chelicerata</taxon>
        <taxon>Arachnida</taxon>
        <taxon>Acari</taxon>
        <taxon>Acariformes</taxon>
        <taxon>Sarcoptiformes</taxon>
        <taxon>Astigmata</taxon>
        <taxon>Psoroptidia</taxon>
        <taxon>Analgoidea</taxon>
        <taxon>Pyroglyphidae</taxon>
        <taxon>Dermatophagoidinae</taxon>
        <taxon>Dermatophagoides</taxon>
    </lineage>
</organism>
<name>A0A922HWX5_DERFA</name>
<dbReference type="AlphaFoldDB" id="A0A922HWX5"/>
<comment type="caution">
    <text evidence="1">The sequence shown here is derived from an EMBL/GenBank/DDBJ whole genome shotgun (WGS) entry which is preliminary data.</text>
</comment>
<reference evidence="1" key="2">
    <citation type="journal article" date="2022" name="Res Sq">
        <title>Comparative Genomics Reveals Insights into the Divergent Evolution of Astigmatic Mites and Household Pest Adaptations.</title>
        <authorList>
            <person name="Xiong Q."/>
            <person name="Wan A.T.-Y."/>
            <person name="Liu X.-Y."/>
            <person name="Fung C.S.-H."/>
            <person name="Xiao X."/>
            <person name="Malainual N."/>
            <person name="Hou J."/>
            <person name="Wang L."/>
            <person name="Wang M."/>
            <person name="Yang K."/>
            <person name="Cui Y."/>
            <person name="Leung E."/>
            <person name="Nong W."/>
            <person name="Shin S.-K."/>
            <person name="Au S."/>
            <person name="Jeong K.Y."/>
            <person name="Chew F.T."/>
            <person name="Hui J."/>
            <person name="Leung T.F."/>
            <person name="Tungtrongchitr A."/>
            <person name="Zhong N."/>
            <person name="Liu Z."/>
            <person name="Tsui S."/>
        </authorList>
    </citation>
    <scope>NUCLEOTIDE SEQUENCE</scope>
    <source>
        <strain evidence="1">Derf</strain>
        <tissue evidence="1">Whole organism</tissue>
    </source>
</reference>
<evidence type="ECO:0000313" key="2">
    <source>
        <dbReference type="Proteomes" id="UP000790347"/>
    </source>
</evidence>
<sequence>MKHIVESGNGSPANILEIELIMPGSKLEMMTNLGHLPSKIMRNNNCIQLKFDSVSNYHSLNNIDCWLEYPTNKIMDNDSFQHQNYFENLPNIPTYTSIISSYPSVNHRNHYSNNKNVNIQQTPVQLQSNEQSMINDGTEKIALEEAKNYLIQLKQLFQNYEGSPLSALDECLNFIGQKLNESKDKKKRIRNEQKYLANINKLKRNSGQEYVTRKSVVVASKEIIIRPCCSKNCQDKISLETREQIFKDFWKMANFSKQNFYLKAVVRSKTPKRRRSNTEKRQVYYQYFLTYLNKSVLVCKRFFLDTFNISEGRLARALKQSIPGADFRGRSANSSRKTPETKLAAVREHIICYIDYIKHYERTVRENSHVSKNNCPIINVQRMYKLYTRKCEDESVEVVGISVYRNTVKNDFIMEQKEMIPSDDYCTICDSLKSKILSSHNDDDRNRNESELNSHLIRAGTIQKYVENFV</sequence>
<accession>A0A922HWX5</accession>
<gene>
    <name evidence="1" type="ORF">DERF_006800</name>
</gene>